<dbReference type="OrthoDB" id="6149641at2759"/>
<dbReference type="EMBL" id="UYRU01063921">
    <property type="protein sequence ID" value="VDN15872.1"/>
    <property type="molecule type" value="Genomic_DNA"/>
</dbReference>
<sequence length="74" mass="8320">MPDRLGFFNQRGLTISAAKSSVSAFTLDPKELNRHPAIIVNAEVLPLVRKPEHLGVRLDPLFTFANHEREVGRK</sequence>
<proteinExistence type="predicted"/>
<dbReference type="Proteomes" id="UP000281553">
    <property type="component" value="Unassembled WGS sequence"/>
</dbReference>
<reference evidence="1 2" key="1">
    <citation type="submission" date="2018-11" db="EMBL/GenBank/DDBJ databases">
        <authorList>
            <consortium name="Pathogen Informatics"/>
        </authorList>
    </citation>
    <scope>NUCLEOTIDE SEQUENCE [LARGE SCALE GENOMIC DNA]</scope>
</reference>
<keyword evidence="2" id="KW-1185">Reference proteome</keyword>
<dbReference type="AlphaFoldDB" id="A0A3P7P706"/>
<gene>
    <name evidence="1" type="ORF">DILT_LOCUS11703</name>
</gene>
<protein>
    <submittedName>
        <fullName evidence="1">Uncharacterized protein</fullName>
    </submittedName>
</protein>
<accession>A0A3P7P706</accession>
<name>A0A3P7P706_DIBLA</name>
<evidence type="ECO:0000313" key="1">
    <source>
        <dbReference type="EMBL" id="VDN15872.1"/>
    </source>
</evidence>
<evidence type="ECO:0000313" key="2">
    <source>
        <dbReference type="Proteomes" id="UP000281553"/>
    </source>
</evidence>
<organism evidence="1 2">
    <name type="scientific">Dibothriocephalus latus</name>
    <name type="common">Fish tapeworm</name>
    <name type="synonym">Diphyllobothrium latum</name>
    <dbReference type="NCBI Taxonomy" id="60516"/>
    <lineage>
        <taxon>Eukaryota</taxon>
        <taxon>Metazoa</taxon>
        <taxon>Spiralia</taxon>
        <taxon>Lophotrochozoa</taxon>
        <taxon>Platyhelminthes</taxon>
        <taxon>Cestoda</taxon>
        <taxon>Eucestoda</taxon>
        <taxon>Diphyllobothriidea</taxon>
        <taxon>Diphyllobothriidae</taxon>
        <taxon>Dibothriocephalus</taxon>
    </lineage>
</organism>